<evidence type="ECO:0000313" key="2">
    <source>
        <dbReference type="EMBL" id="NBE07577.1"/>
    </source>
</evidence>
<keyword evidence="1" id="KW-0732">Signal</keyword>
<evidence type="ECO:0000256" key="1">
    <source>
        <dbReference type="SAM" id="SignalP"/>
    </source>
</evidence>
<accession>A0ABW9Y4T4</accession>
<name>A0ABW9Y4T4_9RHOB</name>
<organism evidence="2 3">
    <name type="scientific">Paragemmobacter ruber</name>
    <dbReference type="NCBI Taxonomy" id="1985673"/>
    <lineage>
        <taxon>Bacteria</taxon>
        <taxon>Pseudomonadati</taxon>
        <taxon>Pseudomonadota</taxon>
        <taxon>Alphaproteobacteria</taxon>
        <taxon>Rhodobacterales</taxon>
        <taxon>Paracoccaceae</taxon>
        <taxon>Paragemmobacter</taxon>
    </lineage>
</organism>
<keyword evidence="3" id="KW-1185">Reference proteome</keyword>
<evidence type="ECO:0000313" key="3">
    <source>
        <dbReference type="Proteomes" id="UP001517376"/>
    </source>
</evidence>
<dbReference type="RefSeq" id="WP_161766616.1">
    <property type="nucleotide sequence ID" value="NZ_JAAATW010000002.1"/>
</dbReference>
<protein>
    <submittedName>
        <fullName evidence="2">Uncharacterized protein</fullName>
    </submittedName>
</protein>
<reference evidence="3" key="1">
    <citation type="submission" date="2020-01" db="EMBL/GenBank/DDBJ databases">
        <title>Sphingomonas sp. strain CSW-10.</title>
        <authorList>
            <person name="Chen W.-M."/>
        </authorList>
    </citation>
    <scope>NUCLEOTIDE SEQUENCE [LARGE SCALE GENOMIC DNA]</scope>
    <source>
        <strain evidence="3">CCP-1</strain>
    </source>
</reference>
<gene>
    <name evidence="2" type="ORF">GU920_08515</name>
</gene>
<feature type="signal peptide" evidence="1">
    <location>
        <begin position="1"/>
        <end position="22"/>
    </location>
</feature>
<dbReference type="EMBL" id="JAAATW010000002">
    <property type="protein sequence ID" value="NBE07577.1"/>
    <property type="molecule type" value="Genomic_DNA"/>
</dbReference>
<proteinExistence type="predicted"/>
<dbReference type="Proteomes" id="UP001517376">
    <property type="component" value="Unassembled WGS sequence"/>
</dbReference>
<sequence>MTWVLMMVGLTTLAATIPFAMAPGHAGAPDEPVLVVTLPWGADPIEVVARAGGQPIGPVSAPLAVLASGATVAAFKAEGAFAVLPATALSLFCKG</sequence>
<comment type="caution">
    <text evidence="2">The sequence shown here is derived from an EMBL/GenBank/DDBJ whole genome shotgun (WGS) entry which is preliminary data.</text>
</comment>
<feature type="chain" id="PRO_5045066761" evidence="1">
    <location>
        <begin position="23"/>
        <end position="95"/>
    </location>
</feature>